<dbReference type="RefSeq" id="WP_254162407.1">
    <property type="nucleotide sequence ID" value="NZ_JAHESF010000006.1"/>
</dbReference>
<evidence type="ECO:0000256" key="1">
    <source>
        <dbReference type="ARBA" id="ARBA00004442"/>
    </source>
</evidence>
<keyword evidence="3" id="KW-0732">Signal</keyword>
<evidence type="ECO:0000313" key="8">
    <source>
        <dbReference type="EMBL" id="MBT1696881.1"/>
    </source>
</evidence>
<keyword evidence="5" id="KW-0998">Cell outer membrane</keyword>
<proteinExistence type="inferred from homology"/>
<keyword evidence="9" id="KW-1185">Reference proteome</keyword>
<dbReference type="AlphaFoldDB" id="A0AAP2DID5"/>
<dbReference type="InterPro" id="IPR011990">
    <property type="entry name" value="TPR-like_helical_dom_sf"/>
</dbReference>
<comment type="caution">
    <text evidence="8">The sequence shown here is derived from an EMBL/GenBank/DDBJ whole genome shotgun (WGS) entry which is preliminary data.</text>
</comment>
<dbReference type="Pfam" id="PF14322">
    <property type="entry name" value="SusD-like_3"/>
    <property type="match status" value="1"/>
</dbReference>
<dbReference type="SUPFAM" id="SSF48452">
    <property type="entry name" value="TPR-like"/>
    <property type="match status" value="1"/>
</dbReference>
<dbReference type="InterPro" id="IPR033985">
    <property type="entry name" value="SusD-like_N"/>
</dbReference>
<dbReference type="EMBL" id="JAHESF010000006">
    <property type="protein sequence ID" value="MBT1696881.1"/>
    <property type="molecule type" value="Genomic_DNA"/>
</dbReference>
<feature type="domain" description="RagB/SusD" evidence="6">
    <location>
        <begin position="353"/>
        <end position="423"/>
    </location>
</feature>
<dbReference type="GO" id="GO:0009279">
    <property type="term" value="C:cell outer membrane"/>
    <property type="evidence" value="ECO:0007669"/>
    <property type="project" value="UniProtKB-SubCell"/>
</dbReference>
<keyword evidence="4" id="KW-0472">Membrane</keyword>
<dbReference type="Gene3D" id="1.25.40.390">
    <property type="match status" value="1"/>
</dbReference>
<comment type="subcellular location">
    <subcellularLocation>
        <location evidence="1">Cell outer membrane</location>
    </subcellularLocation>
</comment>
<reference evidence="8 9" key="1">
    <citation type="submission" date="2021-05" db="EMBL/GenBank/DDBJ databases">
        <title>A Polyphasic approach of four new species of the genus Ohtaekwangia: Ohtaekwangia histidinii sp. nov., Ohtaekwangia cretensis sp. nov., Ohtaekwangia indiensis sp. nov., Ohtaekwangia reichenbachii sp. nov. from diverse environment.</title>
        <authorList>
            <person name="Octaviana S."/>
        </authorList>
    </citation>
    <scope>NUCLEOTIDE SEQUENCE [LARGE SCALE GENOMIC DNA]</scope>
    <source>
        <strain evidence="8 9">PWU4</strain>
    </source>
</reference>
<evidence type="ECO:0000256" key="4">
    <source>
        <dbReference type="ARBA" id="ARBA00023136"/>
    </source>
</evidence>
<evidence type="ECO:0000256" key="2">
    <source>
        <dbReference type="ARBA" id="ARBA00006275"/>
    </source>
</evidence>
<sequence length="465" mass="51229">MRNLYSIIIVCALIAAGCSDLLENDLPDNEIRKEDAIRSAQDMQEVLNSAYDVIANAFNGNNQRFAELLTDNVTISGNTGFLVQVYNRSSDFFNSDVGGYYKDPYVAIGRANAILENLNAISLSDAEKNRFEGEAKFIRAMCHFEHVRLFAQPYGYTQDNSHLGIVIKTSTKIEPRQRNTVAEVYEQVIKDLTDAETLLPPTNGVYATSFAAKAYLARVYFQMNSFTNAAAKAEEVIASPNYVLPADINTRFGKTISPEAIFATISTSANDVRNTQFRDSYRSVNPDPKAGLNNTAGIAPPTIRSSNEAYALLTSNPADKRASWVAEKPYKTGLTKVFTRFDSTYFNVTHVSLSEMLLIAAESYGELNQNLAAAANHINKIKGRANVPLLSGPSAETVILEARQERRKEFLGEGNRVHDLKRIGVLGENVIVRGAPWDCNGMVLQFPASEQSTRGFIMNPQGGCN</sequence>
<dbReference type="Proteomes" id="UP001319200">
    <property type="component" value="Unassembled WGS sequence"/>
</dbReference>
<evidence type="ECO:0000313" key="9">
    <source>
        <dbReference type="Proteomes" id="UP001319200"/>
    </source>
</evidence>
<gene>
    <name evidence="8" type="ORF">KK083_08360</name>
</gene>
<protein>
    <submittedName>
        <fullName evidence="8">RagB/SusD family nutrient uptake outer membrane protein</fullName>
    </submittedName>
</protein>
<evidence type="ECO:0000256" key="3">
    <source>
        <dbReference type="ARBA" id="ARBA00022729"/>
    </source>
</evidence>
<name>A0AAP2DID5_9BACT</name>
<feature type="domain" description="SusD-like N-terminal" evidence="7">
    <location>
        <begin position="27"/>
        <end position="220"/>
    </location>
</feature>
<dbReference type="PROSITE" id="PS51257">
    <property type="entry name" value="PROKAR_LIPOPROTEIN"/>
    <property type="match status" value="1"/>
</dbReference>
<evidence type="ECO:0000256" key="5">
    <source>
        <dbReference type="ARBA" id="ARBA00023237"/>
    </source>
</evidence>
<organism evidence="8 9">
    <name type="scientific">Chryseosolibacter histidini</name>
    <dbReference type="NCBI Taxonomy" id="2782349"/>
    <lineage>
        <taxon>Bacteria</taxon>
        <taxon>Pseudomonadati</taxon>
        <taxon>Bacteroidota</taxon>
        <taxon>Cytophagia</taxon>
        <taxon>Cytophagales</taxon>
        <taxon>Chryseotaleaceae</taxon>
        <taxon>Chryseosolibacter</taxon>
    </lineage>
</organism>
<accession>A0AAP2DID5</accession>
<evidence type="ECO:0000259" key="7">
    <source>
        <dbReference type="Pfam" id="PF14322"/>
    </source>
</evidence>
<dbReference type="InterPro" id="IPR012944">
    <property type="entry name" value="SusD_RagB_dom"/>
</dbReference>
<evidence type="ECO:0000259" key="6">
    <source>
        <dbReference type="Pfam" id="PF07980"/>
    </source>
</evidence>
<comment type="similarity">
    <text evidence="2">Belongs to the SusD family.</text>
</comment>
<dbReference type="Pfam" id="PF07980">
    <property type="entry name" value="SusD_RagB"/>
    <property type="match status" value="1"/>
</dbReference>